<dbReference type="InterPro" id="IPR052380">
    <property type="entry name" value="Viral_DNA_packaging_terminase"/>
</dbReference>
<protein>
    <submittedName>
        <fullName evidence="2">Terminase</fullName>
    </submittedName>
</protein>
<dbReference type="PANTHER" id="PTHR39184:SF1">
    <property type="entry name" value="PBSX PHAGE TERMINASE LARGE SUBUNIT"/>
    <property type="match status" value="1"/>
</dbReference>
<organism evidence="2">
    <name type="scientific">Dulem virus 36</name>
    <dbReference type="NCBI Taxonomy" id="3145754"/>
    <lineage>
        <taxon>Viruses</taxon>
        <taxon>Duplodnaviria</taxon>
        <taxon>Heunggongvirae</taxon>
        <taxon>Uroviricota</taxon>
        <taxon>Caudoviricetes</taxon>
    </lineage>
</organism>
<dbReference type="Pfam" id="PF17288">
    <property type="entry name" value="Terminase_3C"/>
    <property type="match status" value="1"/>
</dbReference>
<dbReference type="Gene3D" id="3.30.420.280">
    <property type="match status" value="1"/>
</dbReference>
<reference evidence="2" key="1">
    <citation type="submission" date="2024-03" db="EMBL/GenBank/DDBJ databases">
        <title>Diverse circular DNA viruses in blood, oral, and fecal samples of captive lemurs.</title>
        <authorList>
            <person name="Paietta E.N."/>
            <person name="Kraberger S."/>
            <person name="Lund M.C."/>
            <person name="Custer J.M."/>
            <person name="Vargas K.M."/>
            <person name="Ehmke E.E."/>
            <person name="Yoder A.D."/>
            <person name="Varsani A."/>
        </authorList>
    </citation>
    <scope>NUCLEOTIDE SEQUENCE</scope>
    <source>
        <strain evidence="2">Duke_24FS_3</strain>
    </source>
</reference>
<evidence type="ECO:0000259" key="1">
    <source>
        <dbReference type="Pfam" id="PF17288"/>
    </source>
</evidence>
<dbReference type="EMBL" id="PP511521">
    <property type="protein sequence ID" value="XCD05081.1"/>
    <property type="molecule type" value="Genomic_DNA"/>
</dbReference>
<dbReference type="PANTHER" id="PTHR39184">
    <property type="match status" value="1"/>
</dbReference>
<proteinExistence type="predicted"/>
<feature type="domain" description="Phage terminase large subunit C-terminal" evidence="1">
    <location>
        <begin position="2"/>
        <end position="85"/>
    </location>
</feature>
<name>A0AAU8AZP0_9CAUD</name>
<evidence type="ECO:0000313" key="2">
    <source>
        <dbReference type="EMBL" id="XCD05081.1"/>
    </source>
</evidence>
<sequence>MEPKAIQYYRQSGFDIYGCKKYAGSRLQNVKKIKRFRKIICSPKCKNTIKELKDLTYAKDRQGNVIYDEFNIDAHTFDSIAYALDTYTVADLKYKGTNTKAG</sequence>
<dbReference type="InterPro" id="IPR035413">
    <property type="entry name" value="Terminase_L_C"/>
</dbReference>
<accession>A0AAU8AZP0</accession>